<dbReference type="RefSeq" id="WP_088252402.1">
    <property type="nucleotide sequence ID" value="NZ_NIDE01000001.1"/>
</dbReference>
<dbReference type="OrthoDB" id="285731at2"/>
<dbReference type="Proteomes" id="UP000214646">
    <property type="component" value="Unassembled WGS sequence"/>
</dbReference>
<keyword evidence="2" id="KW-1185">Reference proteome</keyword>
<reference evidence="2" key="1">
    <citation type="submission" date="2017-06" db="EMBL/GenBank/DDBJ databases">
        <title>Genome analysis of Fimbriiglobus ruber SP5, the first member of the order Planctomycetales with confirmed chitinolytic capability.</title>
        <authorList>
            <person name="Ravin N.V."/>
            <person name="Rakitin A.L."/>
            <person name="Ivanova A.A."/>
            <person name="Beletsky A.V."/>
            <person name="Kulichevskaya I.S."/>
            <person name="Mardanov A.V."/>
            <person name="Dedysh S.N."/>
        </authorList>
    </citation>
    <scope>NUCLEOTIDE SEQUENCE [LARGE SCALE GENOMIC DNA]</scope>
    <source>
        <strain evidence="2">SP5</strain>
    </source>
</reference>
<evidence type="ECO:0000313" key="1">
    <source>
        <dbReference type="EMBL" id="OWK47279.1"/>
    </source>
</evidence>
<proteinExistence type="predicted"/>
<name>A0A225ED86_9BACT</name>
<dbReference type="AlphaFoldDB" id="A0A225ED86"/>
<comment type="caution">
    <text evidence="1">The sequence shown here is derived from an EMBL/GenBank/DDBJ whole genome shotgun (WGS) entry which is preliminary data.</text>
</comment>
<evidence type="ECO:0000313" key="2">
    <source>
        <dbReference type="Proteomes" id="UP000214646"/>
    </source>
</evidence>
<gene>
    <name evidence="1" type="ORF">FRUB_00978</name>
</gene>
<sequence length="127" mass="14179">MYRAYGLLLPSSDFTVDEAFRRLTVRFPQYSVLLGGNGQITVESDVWEIEVALVDGPHVLNESQGFAEHIAGVSELGNVASCDRRVEVWSDTPDAEMAHLKDFQDLIEVLKTFTGVIVVDPKERQLL</sequence>
<organism evidence="1 2">
    <name type="scientific">Fimbriiglobus ruber</name>
    <dbReference type="NCBI Taxonomy" id="1908690"/>
    <lineage>
        <taxon>Bacteria</taxon>
        <taxon>Pseudomonadati</taxon>
        <taxon>Planctomycetota</taxon>
        <taxon>Planctomycetia</taxon>
        <taxon>Gemmatales</taxon>
        <taxon>Gemmataceae</taxon>
        <taxon>Fimbriiglobus</taxon>
    </lineage>
</organism>
<dbReference type="EMBL" id="NIDE01000001">
    <property type="protein sequence ID" value="OWK47279.1"/>
    <property type="molecule type" value="Genomic_DNA"/>
</dbReference>
<protein>
    <submittedName>
        <fullName evidence="1">Uncharacterized protein</fullName>
    </submittedName>
</protein>
<accession>A0A225ED86</accession>